<keyword evidence="13" id="KW-0131">Cell cycle</keyword>
<dbReference type="Pfam" id="PF23406">
    <property type="entry name" value="ZNF380_CC"/>
    <property type="match status" value="1"/>
</dbReference>
<keyword evidence="10" id="KW-0862">Zinc</keyword>
<dbReference type="InterPro" id="IPR022755">
    <property type="entry name" value="Znf_C2H2_jaz"/>
</dbReference>
<evidence type="ECO:0000256" key="3">
    <source>
        <dbReference type="ARBA" id="ARBA00017358"/>
    </source>
</evidence>
<evidence type="ECO:0000256" key="12">
    <source>
        <dbReference type="ARBA" id="ARBA00023242"/>
    </source>
</evidence>
<evidence type="ECO:0000256" key="9">
    <source>
        <dbReference type="ARBA" id="ARBA00022776"/>
    </source>
</evidence>
<keyword evidence="4" id="KW-0158">Chromosome</keyword>
<keyword evidence="6" id="KW-0132">Cell division</keyword>
<name>S4RHF5_PETMA</name>
<dbReference type="OMA" id="KQPPDAQ"/>
<dbReference type="GO" id="GO:0005694">
    <property type="term" value="C:chromosome"/>
    <property type="evidence" value="ECO:0007669"/>
    <property type="project" value="UniProtKB-SubCell"/>
</dbReference>
<dbReference type="PANTHER" id="PTHR13278:SF0">
    <property type="entry name" value="ZINC FINGER PROTEIN 830"/>
    <property type="match status" value="1"/>
</dbReference>
<dbReference type="AlphaFoldDB" id="S4RHF5"/>
<evidence type="ECO:0000256" key="14">
    <source>
        <dbReference type="ARBA" id="ARBA00030672"/>
    </source>
</evidence>
<evidence type="ECO:0000256" key="10">
    <source>
        <dbReference type="ARBA" id="ARBA00022833"/>
    </source>
</evidence>
<sequence>EEDLRRLMREKQREKLRSPAAVTKRIDSPLARYNSLGHLYCVVCNIPIKSELLWQTHVLGKLHKENIADAKQNSTTPTVAQLPQKRKQPNDRLSEVNLDLQMMCNTCAPNLDALLLSGKSFDKSAAAPPLSKKSLLIAVEECKGEEGSTPTSNNTNSTASSLPGGKYRVPSHLNSTRHALNRNHYAPCSFHSGAAAPPPPVSHSGTITKAGETEVKAEKPKENTVEALPEGFFDDPVMDAKVRKVNLPKEQMEKEWEEFQKEMRQQTMVSEALQAEDDEEVRVERQIKEIDEQIECYRRVEMLLNKRHSLKEKLKDTLADRDQVDEEDDDEEELRNFLSGDWRAKGTWL</sequence>
<comment type="subcellular location">
    <subcellularLocation>
        <location evidence="1">Chromosome</location>
    </subcellularLocation>
    <subcellularLocation>
        <location evidence="2">Nucleus speckle</location>
    </subcellularLocation>
</comment>
<reference evidence="18" key="2">
    <citation type="submission" date="2025-09" db="UniProtKB">
        <authorList>
            <consortium name="Ensembl"/>
        </authorList>
    </citation>
    <scope>IDENTIFICATION</scope>
</reference>
<accession>S4RHF5</accession>
<proteinExistence type="predicted"/>
<feature type="domain" description="U1-type" evidence="17">
    <location>
        <begin position="36"/>
        <end position="70"/>
    </location>
</feature>
<evidence type="ECO:0000256" key="1">
    <source>
        <dbReference type="ARBA" id="ARBA00004286"/>
    </source>
</evidence>
<evidence type="ECO:0000256" key="16">
    <source>
        <dbReference type="SAM" id="MobiDB-lite"/>
    </source>
</evidence>
<evidence type="ECO:0000256" key="11">
    <source>
        <dbReference type="ARBA" id="ARBA00023054"/>
    </source>
</evidence>
<evidence type="ECO:0000256" key="7">
    <source>
        <dbReference type="ARBA" id="ARBA00022723"/>
    </source>
</evidence>
<evidence type="ECO:0000259" key="17">
    <source>
        <dbReference type="SMART" id="SM00451"/>
    </source>
</evidence>
<evidence type="ECO:0000313" key="18">
    <source>
        <dbReference type="Ensembl" id="ENSPMAP00000004637.1"/>
    </source>
</evidence>
<protein>
    <recommendedName>
        <fullName evidence="3">Zinc finger protein 830</fullName>
    </recommendedName>
    <alternativeName>
        <fullName evidence="14">Coiled-coil domain-containing protein 16</fullName>
    </alternativeName>
</protein>
<dbReference type="Pfam" id="PF12171">
    <property type="entry name" value="zf-C2H2_jaz"/>
    <property type="match status" value="1"/>
</dbReference>
<dbReference type="HOGENOM" id="CLU_058140_1_0_1"/>
<dbReference type="GO" id="GO:0008270">
    <property type="term" value="F:zinc ion binding"/>
    <property type="evidence" value="ECO:0007669"/>
    <property type="project" value="UniProtKB-KW"/>
</dbReference>
<feature type="coiled-coil region" evidence="15">
    <location>
        <begin position="249"/>
        <end position="327"/>
    </location>
</feature>
<feature type="region of interest" description="Disordered" evidence="16">
    <location>
        <begin position="144"/>
        <end position="170"/>
    </location>
</feature>
<keyword evidence="7" id="KW-0479">Metal-binding</keyword>
<evidence type="ECO:0000256" key="4">
    <source>
        <dbReference type="ARBA" id="ARBA00022454"/>
    </source>
</evidence>
<evidence type="ECO:0000256" key="2">
    <source>
        <dbReference type="ARBA" id="ARBA00004324"/>
    </source>
</evidence>
<evidence type="ECO:0000256" key="13">
    <source>
        <dbReference type="ARBA" id="ARBA00023306"/>
    </source>
</evidence>
<dbReference type="GO" id="GO:0005681">
    <property type="term" value="C:spliceosomal complex"/>
    <property type="evidence" value="ECO:0007669"/>
    <property type="project" value="InterPro"/>
</dbReference>
<organism evidence="18">
    <name type="scientific">Petromyzon marinus</name>
    <name type="common">Sea lamprey</name>
    <dbReference type="NCBI Taxonomy" id="7757"/>
    <lineage>
        <taxon>Eukaryota</taxon>
        <taxon>Metazoa</taxon>
        <taxon>Chordata</taxon>
        <taxon>Craniata</taxon>
        <taxon>Vertebrata</taxon>
        <taxon>Cyclostomata</taxon>
        <taxon>Hyperoartia</taxon>
        <taxon>Petromyzontiformes</taxon>
        <taxon>Petromyzontidae</taxon>
        <taxon>Petromyzon</taxon>
    </lineage>
</organism>
<dbReference type="GO" id="GO:0033314">
    <property type="term" value="P:mitotic DNA replication checkpoint signaling"/>
    <property type="evidence" value="ECO:0007669"/>
    <property type="project" value="TreeGrafter"/>
</dbReference>
<keyword evidence="12" id="KW-0539">Nucleus</keyword>
<evidence type="ECO:0000256" key="15">
    <source>
        <dbReference type="SAM" id="Coils"/>
    </source>
</evidence>
<dbReference type="SMART" id="SM00451">
    <property type="entry name" value="ZnF_U1"/>
    <property type="match status" value="1"/>
</dbReference>
<feature type="compositionally biased region" description="Polar residues" evidence="16">
    <location>
        <begin position="71"/>
        <end position="81"/>
    </location>
</feature>
<dbReference type="InterPro" id="IPR040050">
    <property type="entry name" value="ZNF830-like"/>
</dbReference>
<feature type="region of interest" description="Disordered" evidence="16">
    <location>
        <begin position="71"/>
        <end position="90"/>
    </location>
</feature>
<keyword evidence="9" id="KW-0498">Mitosis</keyword>
<feature type="compositionally biased region" description="Low complexity" evidence="16">
    <location>
        <begin position="148"/>
        <end position="161"/>
    </location>
</feature>
<dbReference type="Gene3D" id="3.30.160.60">
    <property type="entry name" value="Classic Zinc Finger"/>
    <property type="match status" value="1"/>
</dbReference>
<keyword evidence="11 15" id="KW-0175">Coiled coil</keyword>
<evidence type="ECO:0000256" key="8">
    <source>
        <dbReference type="ARBA" id="ARBA00022771"/>
    </source>
</evidence>
<dbReference type="GO" id="GO:0051301">
    <property type="term" value="P:cell division"/>
    <property type="evidence" value="ECO:0007669"/>
    <property type="project" value="UniProtKB-KW"/>
</dbReference>
<reference evidence="18" key="1">
    <citation type="submission" date="2025-08" db="UniProtKB">
        <authorList>
            <consortium name="Ensembl"/>
        </authorList>
    </citation>
    <scope>IDENTIFICATION</scope>
</reference>
<keyword evidence="8" id="KW-0863">Zinc-finger</keyword>
<dbReference type="SUPFAM" id="SSF57667">
    <property type="entry name" value="beta-beta-alpha zinc fingers"/>
    <property type="match status" value="1"/>
</dbReference>
<dbReference type="GO" id="GO:0044773">
    <property type="term" value="P:mitotic DNA damage checkpoint signaling"/>
    <property type="evidence" value="ECO:0007669"/>
    <property type="project" value="TreeGrafter"/>
</dbReference>
<evidence type="ECO:0000256" key="6">
    <source>
        <dbReference type="ARBA" id="ARBA00022618"/>
    </source>
</evidence>
<dbReference type="Ensembl" id="ENSPMAT00000004656.1">
    <property type="protein sequence ID" value="ENSPMAP00000004637.1"/>
    <property type="gene ID" value="ENSPMAG00000004217.1"/>
</dbReference>
<evidence type="ECO:0000256" key="5">
    <source>
        <dbReference type="ARBA" id="ARBA00022473"/>
    </source>
</evidence>
<dbReference type="InterPro" id="IPR036236">
    <property type="entry name" value="Znf_C2H2_sf"/>
</dbReference>
<dbReference type="GO" id="GO:0003676">
    <property type="term" value="F:nucleic acid binding"/>
    <property type="evidence" value="ECO:0007669"/>
    <property type="project" value="InterPro"/>
</dbReference>
<dbReference type="InterPro" id="IPR059039">
    <property type="entry name" value="ZNF380_CC"/>
</dbReference>
<dbReference type="STRING" id="7757.ENSPMAP00000004637"/>
<dbReference type="PANTHER" id="PTHR13278">
    <property type="entry name" value="ZINC FINGER PROTEIN 830"/>
    <property type="match status" value="1"/>
</dbReference>
<dbReference type="GO" id="GO:0033260">
    <property type="term" value="P:nuclear DNA replication"/>
    <property type="evidence" value="ECO:0007669"/>
    <property type="project" value="TreeGrafter"/>
</dbReference>
<dbReference type="GeneTree" id="ENSGT00390000012151"/>
<keyword evidence="5" id="KW-0217">Developmental protein</keyword>
<dbReference type="InterPro" id="IPR003604">
    <property type="entry name" value="Matrin/U1-like-C_Znf_C2H2"/>
</dbReference>
<dbReference type="GO" id="GO:0016607">
    <property type="term" value="C:nuclear speck"/>
    <property type="evidence" value="ECO:0007669"/>
    <property type="project" value="UniProtKB-SubCell"/>
</dbReference>